<gene>
    <name evidence="3" type="ORF">J2T55_002539</name>
</gene>
<dbReference type="RefSeq" id="WP_259057564.1">
    <property type="nucleotide sequence ID" value="NZ_JANUCT010000024.1"/>
</dbReference>
<evidence type="ECO:0000256" key="1">
    <source>
        <dbReference type="SAM" id="SignalP"/>
    </source>
</evidence>
<dbReference type="SUPFAM" id="SSF54106">
    <property type="entry name" value="LysM domain"/>
    <property type="match status" value="1"/>
</dbReference>
<dbReference type="EMBL" id="JANUCT010000024">
    <property type="protein sequence ID" value="MCS3904503.1"/>
    <property type="molecule type" value="Genomic_DNA"/>
</dbReference>
<dbReference type="Gene3D" id="3.10.350.10">
    <property type="entry name" value="LysM domain"/>
    <property type="match status" value="1"/>
</dbReference>
<dbReference type="InterPro" id="IPR036779">
    <property type="entry name" value="LysM_dom_sf"/>
</dbReference>
<reference evidence="3" key="1">
    <citation type="submission" date="2022-08" db="EMBL/GenBank/DDBJ databases">
        <title>Genomic Encyclopedia of Type Strains, Phase III (KMG-III): the genomes of soil and plant-associated and newly described type strains.</title>
        <authorList>
            <person name="Whitman W."/>
        </authorList>
    </citation>
    <scope>NUCLEOTIDE SEQUENCE</scope>
    <source>
        <strain evidence="3">HMT 1</strain>
    </source>
</reference>
<sequence>MRNKLLTFLLCALLPVASFAQSPAVKSDHPDRYTVVKGDTLWDISARFLREPWRWPEIWEVNPQIDNPHLIYPGDVVYLTYRDGRPVLSVNRDGRTGAGGSRTVKLSPEIRSSASDRAIPSIPVEYIRPFLSQQRVVSENEMADWPYVVSSYDQRLVAATGNKIYVRGLDEAETATDYTIYRQGPAYVLPSDADDYDRSPVVQSKYNYREIEGEILGYQALYVGEAEVVRSGDPASAIITDSEREIRVGDRLVPQTEQSGLGGDFIPSEPDESIDGRIVSVIDGVSEIGNYQVVVISAGTNQGLESGNVLAVYQSGEVVRDKVPARTASRNNPYLEYFGAPKTRGERVVLPEEFAGVIVVFRTFEKVSYALVMDTERPIHIYDTVTNP</sequence>
<dbReference type="Pfam" id="PF01476">
    <property type="entry name" value="LysM"/>
    <property type="match status" value="1"/>
</dbReference>
<feature type="chain" id="PRO_5042026141" description="LysM domain-containing protein" evidence="1">
    <location>
        <begin position="21"/>
        <end position="388"/>
    </location>
</feature>
<proteinExistence type="predicted"/>
<name>A0AAE3HN68_9GAMM</name>
<feature type="domain" description="LysM" evidence="2">
    <location>
        <begin position="31"/>
        <end position="79"/>
    </location>
</feature>
<dbReference type="SMART" id="SM00257">
    <property type="entry name" value="LysM"/>
    <property type="match status" value="1"/>
</dbReference>
<dbReference type="CDD" id="cd00118">
    <property type="entry name" value="LysM"/>
    <property type="match status" value="1"/>
</dbReference>
<dbReference type="PANTHER" id="PTHR34700">
    <property type="entry name" value="POTASSIUM BINDING PROTEIN KBP"/>
    <property type="match status" value="1"/>
</dbReference>
<dbReference type="PANTHER" id="PTHR34700:SF4">
    <property type="entry name" value="PHAGE-LIKE ELEMENT PBSX PROTEIN XKDP"/>
    <property type="match status" value="1"/>
</dbReference>
<evidence type="ECO:0000313" key="4">
    <source>
        <dbReference type="Proteomes" id="UP001204445"/>
    </source>
</evidence>
<keyword evidence="1" id="KW-0732">Signal</keyword>
<dbReference type="InterPro" id="IPR052196">
    <property type="entry name" value="Bact_Kbp"/>
</dbReference>
<protein>
    <recommendedName>
        <fullName evidence="2">LysM domain-containing protein</fullName>
    </recommendedName>
</protein>
<keyword evidence="4" id="KW-1185">Reference proteome</keyword>
<accession>A0AAE3HN68</accession>
<dbReference type="Proteomes" id="UP001204445">
    <property type="component" value="Unassembled WGS sequence"/>
</dbReference>
<comment type="caution">
    <text evidence="3">The sequence shown here is derived from an EMBL/GenBank/DDBJ whole genome shotgun (WGS) entry which is preliminary data.</text>
</comment>
<feature type="signal peptide" evidence="1">
    <location>
        <begin position="1"/>
        <end position="20"/>
    </location>
</feature>
<evidence type="ECO:0000313" key="3">
    <source>
        <dbReference type="EMBL" id="MCS3904503.1"/>
    </source>
</evidence>
<dbReference type="PROSITE" id="PS51782">
    <property type="entry name" value="LYSM"/>
    <property type="match status" value="1"/>
</dbReference>
<dbReference type="InterPro" id="IPR018392">
    <property type="entry name" value="LysM"/>
</dbReference>
<evidence type="ECO:0000259" key="2">
    <source>
        <dbReference type="PROSITE" id="PS51782"/>
    </source>
</evidence>
<dbReference type="AlphaFoldDB" id="A0AAE3HN68"/>
<organism evidence="3 4">
    <name type="scientific">Methylohalomonas lacus</name>
    <dbReference type="NCBI Taxonomy" id="398773"/>
    <lineage>
        <taxon>Bacteria</taxon>
        <taxon>Pseudomonadati</taxon>
        <taxon>Pseudomonadota</taxon>
        <taxon>Gammaproteobacteria</taxon>
        <taxon>Methylohalomonadales</taxon>
        <taxon>Methylohalomonadaceae</taxon>
        <taxon>Methylohalomonas</taxon>
    </lineage>
</organism>